<evidence type="ECO:0000313" key="3">
    <source>
        <dbReference type="EMBL" id="MBK6265287.1"/>
    </source>
</evidence>
<protein>
    <recommendedName>
        <fullName evidence="2">Two component regulator three Y domain-containing protein</fullName>
    </recommendedName>
</protein>
<comment type="caution">
    <text evidence="3">The sequence shown here is derived from an EMBL/GenBank/DDBJ whole genome shotgun (WGS) entry which is preliminary data.</text>
</comment>
<feature type="transmembrane region" description="Helical" evidence="1">
    <location>
        <begin position="830"/>
        <end position="846"/>
    </location>
</feature>
<keyword evidence="1" id="KW-1133">Transmembrane helix</keyword>
<dbReference type="EMBL" id="JAEQBW010000003">
    <property type="protein sequence ID" value="MBK6265287.1"/>
    <property type="molecule type" value="Genomic_DNA"/>
</dbReference>
<dbReference type="InterPro" id="IPR015943">
    <property type="entry name" value="WD40/YVTN_repeat-like_dom_sf"/>
</dbReference>
<feature type="transmembrane region" description="Helical" evidence="1">
    <location>
        <begin position="858"/>
        <end position="879"/>
    </location>
</feature>
<dbReference type="Gene3D" id="2.130.10.10">
    <property type="entry name" value="YVTN repeat-like/Quinoprotein amine dehydrogenase"/>
    <property type="match status" value="2"/>
</dbReference>
<sequence length="946" mass="109670">MKNFLLPLIFMFINLSLGWAQEGHLSLRHFSVPLPKQDYVFNDMAIDDQGRLLLAHRRGLLQFDGRSWEKIPIGSSPLKFLPIDNNLYLLTREGISKVQQDMDFQNKIESIYTPPQYLLGQDMVKHHDNFYYLAGGKILVLSSSSFQPDTVFESKLGFNDIFTYQDKLYAFEGNFLLEYFNNNWLDLNLYAPEETDFVFSCQTDSLVFFAYDNGDFFAFNGKEFNVFSNELNEYLKENYPVSGKILGNKIVIATLNGGAVIVDIESKKILHTIQYFNGLPSDEVNAVTMDDQNGIWLAHNAGISRTSLDIPIKEFQHYPGLKGIPESVLIHKDTLFVGTNEGLFYLAQIKDYETFQKVMKERIRIEIIDEEDNEGEEESETFLGGLFDGSKSMDEDEAYIEESLNNYKKIFRKEGYRFKKLKDRLAEKEAFLRDSLSKINVKRDEGNSTKTVSEPSKDKSKFKYETVNKIVNVSKLKSFQFQYIPIKRVNRKVTDLINTPNGIIAITTSGVFLIKDTTSMKLSDHRFIEKAYYESGNNNLWITGDFGLYSIDLSTKPTNSQFHFSRSVHDIAIQNDQMALSGENEIFTFRVLNNTLSEQKTYPIKNDFSDRMSVYFDESQLNILKLDGLYKLDQKLDSIVLVEGYEENLKYFLKDTQQSLWLTNQKDQWHILNKEESASDLQWMKILPYVKYIHPVPDSSIYFVVENRLLELKTGRGEWREPPTSFINAVYEQDNKISDLENLELLYDNNSLRVSVSTIDYLFPEGISYQYYVKGLMDDWSPWSKAGDIDFPYLPSGEYTLQIRSKSGFSEEISTFDFSFEVLPPYWRTWWFYSLEIGFFSTLILISLKMNRSSRNTYLTDTITFLTLILILEFIATILENNLEGYVEDSPVYSFVINVALALLITPLGKGMNKILLVMNTKDIKRITHEMRTKQLENLKNEQDKN</sequence>
<proteinExistence type="predicted"/>
<accession>A0A935C902</accession>
<dbReference type="RefSeq" id="WP_201430958.1">
    <property type="nucleotide sequence ID" value="NZ_JAEQBW010000003.1"/>
</dbReference>
<evidence type="ECO:0000259" key="2">
    <source>
        <dbReference type="Pfam" id="PF07495"/>
    </source>
</evidence>
<dbReference type="SUPFAM" id="SSF50998">
    <property type="entry name" value="Quinoprotein alcohol dehydrogenase-like"/>
    <property type="match status" value="1"/>
</dbReference>
<dbReference type="InterPro" id="IPR013783">
    <property type="entry name" value="Ig-like_fold"/>
</dbReference>
<dbReference type="Gene3D" id="2.60.40.10">
    <property type="entry name" value="Immunoglobulins"/>
    <property type="match status" value="1"/>
</dbReference>
<dbReference type="Pfam" id="PF07495">
    <property type="entry name" value="Y_Y_Y"/>
    <property type="match status" value="1"/>
</dbReference>
<feature type="domain" description="Two component regulator three Y" evidence="2">
    <location>
        <begin position="760"/>
        <end position="822"/>
    </location>
</feature>
<keyword evidence="1" id="KW-0812">Transmembrane</keyword>
<reference evidence="3" key="1">
    <citation type="submission" date="2021-01" db="EMBL/GenBank/DDBJ databases">
        <title>Marivirga aurantiaca sp. nov., isolated from intertidal surface sediments.</title>
        <authorList>
            <person name="Zhang M."/>
        </authorList>
    </citation>
    <scope>NUCLEOTIDE SEQUENCE</scope>
    <source>
        <strain evidence="3">S37H4</strain>
    </source>
</reference>
<dbReference type="InterPro" id="IPR011047">
    <property type="entry name" value="Quinoprotein_ADH-like_sf"/>
</dbReference>
<evidence type="ECO:0000313" key="4">
    <source>
        <dbReference type="Proteomes" id="UP000611723"/>
    </source>
</evidence>
<feature type="transmembrane region" description="Helical" evidence="1">
    <location>
        <begin position="891"/>
        <end position="909"/>
    </location>
</feature>
<keyword evidence="1" id="KW-0472">Membrane</keyword>
<gene>
    <name evidence="3" type="ORF">JKA74_09565</name>
</gene>
<keyword evidence="4" id="KW-1185">Reference proteome</keyword>
<dbReference type="AlphaFoldDB" id="A0A935C902"/>
<dbReference type="InterPro" id="IPR011123">
    <property type="entry name" value="Y_Y_Y"/>
</dbReference>
<evidence type="ECO:0000256" key="1">
    <source>
        <dbReference type="SAM" id="Phobius"/>
    </source>
</evidence>
<dbReference type="Proteomes" id="UP000611723">
    <property type="component" value="Unassembled WGS sequence"/>
</dbReference>
<name>A0A935C902_9BACT</name>
<organism evidence="3 4">
    <name type="scientific">Marivirga aurantiaca</name>
    <dbReference type="NCBI Taxonomy" id="2802615"/>
    <lineage>
        <taxon>Bacteria</taxon>
        <taxon>Pseudomonadati</taxon>
        <taxon>Bacteroidota</taxon>
        <taxon>Cytophagia</taxon>
        <taxon>Cytophagales</taxon>
        <taxon>Marivirgaceae</taxon>
        <taxon>Marivirga</taxon>
    </lineage>
</organism>